<feature type="non-terminal residue" evidence="1">
    <location>
        <position position="1"/>
    </location>
</feature>
<gene>
    <name evidence="1" type="ORF">CR513_61131</name>
</gene>
<evidence type="ECO:0000313" key="2">
    <source>
        <dbReference type="Proteomes" id="UP000257109"/>
    </source>
</evidence>
<keyword evidence="2" id="KW-1185">Reference proteome</keyword>
<reference evidence="1" key="1">
    <citation type="submission" date="2018-05" db="EMBL/GenBank/DDBJ databases">
        <title>Draft genome of Mucuna pruriens seed.</title>
        <authorList>
            <person name="Nnadi N.E."/>
            <person name="Vos R."/>
            <person name="Hasami M.H."/>
            <person name="Devisetty U.K."/>
            <person name="Aguiy J.C."/>
        </authorList>
    </citation>
    <scope>NUCLEOTIDE SEQUENCE [LARGE SCALE GENOMIC DNA]</scope>
    <source>
        <strain evidence="1">JCA_2017</strain>
    </source>
</reference>
<dbReference type="EMBL" id="QJKJ01016646">
    <property type="protein sequence ID" value="RDX60705.1"/>
    <property type="molecule type" value="Genomic_DNA"/>
</dbReference>
<dbReference type="OrthoDB" id="3365801at2759"/>
<organism evidence="1 2">
    <name type="scientific">Mucuna pruriens</name>
    <name type="common">Velvet bean</name>
    <name type="synonym">Dolichos pruriens</name>
    <dbReference type="NCBI Taxonomy" id="157652"/>
    <lineage>
        <taxon>Eukaryota</taxon>
        <taxon>Viridiplantae</taxon>
        <taxon>Streptophyta</taxon>
        <taxon>Embryophyta</taxon>
        <taxon>Tracheophyta</taxon>
        <taxon>Spermatophyta</taxon>
        <taxon>Magnoliopsida</taxon>
        <taxon>eudicotyledons</taxon>
        <taxon>Gunneridae</taxon>
        <taxon>Pentapetalae</taxon>
        <taxon>rosids</taxon>
        <taxon>fabids</taxon>
        <taxon>Fabales</taxon>
        <taxon>Fabaceae</taxon>
        <taxon>Papilionoideae</taxon>
        <taxon>50 kb inversion clade</taxon>
        <taxon>NPAAA clade</taxon>
        <taxon>indigoferoid/millettioid clade</taxon>
        <taxon>Phaseoleae</taxon>
        <taxon>Mucuna</taxon>
    </lineage>
</organism>
<name>A0A371E3V5_MUCPR</name>
<dbReference type="AlphaFoldDB" id="A0A371E3V5"/>
<dbReference type="Proteomes" id="UP000257109">
    <property type="component" value="Unassembled WGS sequence"/>
</dbReference>
<accession>A0A371E3V5</accession>
<protein>
    <submittedName>
        <fullName evidence="1">Uncharacterized protein</fullName>
    </submittedName>
</protein>
<sequence>MTQEVQEPTFSDGKIIVTMVVATLEPKNEGRCYYNIVNSNYFFRCKQIPSSELVQSMACQSGKHSLPAGITTLEKFNVKDNQKDNCVICLEEFNLGDDATRY</sequence>
<comment type="caution">
    <text evidence="1">The sequence shown here is derived from an EMBL/GenBank/DDBJ whole genome shotgun (WGS) entry which is preliminary data.</text>
</comment>
<evidence type="ECO:0000313" key="1">
    <source>
        <dbReference type="EMBL" id="RDX60705.1"/>
    </source>
</evidence>
<proteinExistence type="predicted"/>